<gene>
    <name evidence="9" type="ORF">DFQ59_102387</name>
</gene>
<dbReference type="SMART" id="SM00421">
    <property type="entry name" value="HTH_LUXR"/>
    <property type="match status" value="1"/>
</dbReference>
<evidence type="ECO:0000256" key="3">
    <source>
        <dbReference type="ARBA" id="ARBA00023015"/>
    </source>
</evidence>
<dbReference type="InterPro" id="IPR016032">
    <property type="entry name" value="Sig_transdc_resp-reg_C-effctor"/>
</dbReference>
<feature type="domain" description="HTH luxR-type" evidence="7">
    <location>
        <begin position="142"/>
        <end position="207"/>
    </location>
</feature>
<keyword evidence="1 6" id="KW-0597">Phosphoprotein</keyword>
<sequence length="215" mass="23771">MIEVLVVDDHELVRAGIRSLLNTAEGINVIGEASSGEEAVQMARDLQPHVVLMDVRMPGIGGLEATRKLLRVSPRSKVIAVTALSEEPFPTKLLQAGATGYLTKDAGFHQMVEAIRTVRSGQTYLSPEVARRIAMKHLGQGDKSPWETLSEREMQVMLMITNGQKVQEISDKLCLSPKTVNSYRYRLFEKLGVHNDVELTRLAIRHGLIEDSEAG</sequence>
<dbReference type="PROSITE" id="PS00622">
    <property type="entry name" value="HTH_LUXR_1"/>
    <property type="match status" value="1"/>
</dbReference>
<dbReference type="CDD" id="cd17535">
    <property type="entry name" value="REC_NarL-like"/>
    <property type="match status" value="1"/>
</dbReference>
<dbReference type="InterPro" id="IPR039420">
    <property type="entry name" value="WalR-like"/>
</dbReference>
<dbReference type="Gene3D" id="3.40.50.2300">
    <property type="match status" value="1"/>
</dbReference>
<evidence type="ECO:0000256" key="2">
    <source>
        <dbReference type="ARBA" id="ARBA00023012"/>
    </source>
</evidence>
<dbReference type="PROSITE" id="PS50110">
    <property type="entry name" value="RESPONSE_REGULATORY"/>
    <property type="match status" value="1"/>
</dbReference>
<evidence type="ECO:0000259" key="8">
    <source>
        <dbReference type="PROSITE" id="PS50110"/>
    </source>
</evidence>
<dbReference type="PANTHER" id="PTHR43214:SF3">
    <property type="entry name" value="RESPONSE REGULATOR UVRY"/>
    <property type="match status" value="1"/>
</dbReference>
<dbReference type="Proteomes" id="UP000252707">
    <property type="component" value="Unassembled WGS sequence"/>
</dbReference>
<evidence type="ECO:0000259" key="7">
    <source>
        <dbReference type="PROSITE" id="PS50043"/>
    </source>
</evidence>
<feature type="domain" description="Response regulatory" evidence="8">
    <location>
        <begin position="3"/>
        <end position="119"/>
    </location>
</feature>
<proteinExistence type="predicted"/>
<dbReference type="Pfam" id="PF00072">
    <property type="entry name" value="Response_reg"/>
    <property type="match status" value="1"/>
</dbReference>
<accession>A0A369CHV0</accession>
<dbReference type="EMBL" id="QPJY01000002">
    <property type="protein sequence ID" value="RCX32037.1"/>
    <property type="molecule type" value="Genomic_DNA"/>
</dbReference>
<evidence type="ECO:0000256" key="6">
    <source>
        <dbReference type="PROSITE-ProRule" id="PRU00169"/>
    </source>
</evidence>
<dbReference type="AlphaFoldDB" id="A0A369CHV0"/>
<dbReference type="NCBIfam" id="NF007018">
    <property type="entry name" value="PRK09483.1"/>
    <property type="match status" value="1"/>
</dbReference>
<dbReference type="InterPro" id="IPR000792">
    <property type="entry name" value="Tscrpt_reg_LuxR_C"/>
</dbReference>
<dbReference type="Pfam" id="PF00196">
    <property type="entry name" value="GerE"/>
    <property type="match status" value="1"/>
</dbReference>
<reference evidence="9 10" key="1">
    <citation type="submission" date="2018-07" db="EMBL/GenBank/DDBJ databases">
        <title>Genomic Encyclopedia of Type Strains, Phase IV (KMG-IV): sequencing the most valuable type-strain genomes for metagenomic binning, comparative biology and taxonomic classification.</title>
        <authorList>
            <person name="Goeker M."/>
        </authorList>
    </citation>
    <scope>NUCLEOTIDE SEQUENCE [LARGE SCALE GENOMIC DNA]</scope>
    <source>
        <strain evidence="9 10">DSM 26407</strain>
    </source>
</reference>
<comment type="caution">
    <text evidence="9">The sequence shown here is derived from an EMBL/GenBank/DDBJ whole genome shotgun (WGS) entry which is preliminary data.</text>
</comment>
<evidence type="ECO:0000256" key="1">
    <source>
        <dbReference type="ARBA" id="ARBA00022553"/>
    </source>
</evidence>
<keyword evidence="5" id="KW-0804">Transcription</keyword>
<dbReference type="PRINTS" id="PR00038">
    <property type="entry name" value="HTHLUXR"/>
</dbReference>
<dbReference type="GO" id="GO:0003677">
    <property type="term" value="F:DNA binding"/>
    <property type="evidence" value="ECO:0007669"/>
    <property type="project" value="UniProtKB-KW"/>
</dbReference>
<keyword evidence="10" id="KW-1185">Reference proteome</keyword>
<keyword evidence="3" id="KW-0805">Transcription regulation</keyword>
<dbReference type="RefSeq" id="WP_114278859.1">
    <property type="nucleotide sequence ID" value="NZ_QPJY01000002.1"/>
</dbReference>
<evidence type="ECO:0000313" key="9">
    <source>
        <dbReference type="EMBL" id="RCX32037.1"/>
    </source>
</evidence>
<dbReference type="GO" id="GO:0006355">
    <property type="term" value="P:regulation of DNA-templated transcription"/>
    <property type="evidence" value="ECO:0007669"/>
    <property type="project" value="InterPro"/>
</dbReference>
<keyword evidence="4" id="KW-0238">DNA-binding</keyword>
<dbReference type="SUPFAM" id="SSF46894">
    <property type="entry name" value="C-terminal effector domain of the bipartite response regulators"/>
    <property type="match status" value="1"/>
</dbReference>
<dbReference type="SMART" id="SM00448">
    <property type="entry name" value="REC"/>
    <property type="match status" value="1"/>
</dbReference>
<dbReference type="OrthoDB" id="9796655at2"/>
<evidence type="ECO:0000313" key="10">
    <source>
        <dbReference type="Proteomes" id="UP000252707"/>
    </source>
</evidence>
<evidence type="ECO:0000256" key="4">
    <source>
        <dbReference type="ARBA" id="ARBA00023125"/>
    </source>
</evidence>
<dbReference type="InterPro" id="IPR058245">
    <property type="entry name" value="NreC/VraR/RcsB-like_REC"/>
</dbReference>
<keyword evidence="2" id="KW-0902">Two-component regulatory system</keyword>
<dbReference type="InterPro" id="IPR001789">
    <property type="entry name" value="Sig_transdc_resp-reg_receiver"/>
</dbReference>
<protein>
    <submittedName>
        <fullName evidence="9">LuxR family two component transcriptional regulator</fullName>
    </submittedName>
</protein>
<dbReference type="PANTHER" id="PTHR43214">
    <property type="entry name" value="TWO-COMPONENT RESPONSE REGULATOR"/>
    <property type="match status" value="1"/>
</dbReference>
<dbReference type="GO" id="GO:0000160">
    <property type="term" value="P:phosphorelay signal transduction system"/>
    <property type="evidence" value="ECO:0007669"/>
    <property type="project" value="UniProtKB-KW"/>
</dbReference>
<dbReference type="InterPro" id="IPR011006">
    <property type="entry name" value="CheY-like_superfamily"/>
</dbReference>
<name>A0A369CHV0_9GAMM</name>
<feature type="modified residue" description="4-aspartylphosphate" evidence="6">
    <location>
        <position position="54"/>
    </location>
</feature>
<dbReference type="SUPFAM" id="SSF52172">
    <property type="entry name" value="CheY-like"/>
    <property type="match status" value="1"/>
</dbReference>
<evidence type="ECO:0000256" key="5">
    <source>
        <dbReference type="ARBA" id="ARBA00023163"/>
    </source>
</evidence>
<dbReference type="PROSITE" id="PS50043">
    <property type="entry name" value="HTH_LUXR_2"/>
    <property type="match status" value="1"/>
</dbReference>
<organism evidence="9 10">
    <name type="scientific">Thioalbus denitrificans</name>
    <dbReference type="NCBI Taxonomy" id="547122"/>
    <lineage>
        <taxon>Bacteria</taxon>
        <taxon>Pseudomonadati</taxon>
        <taxon>Pseudomonadota</taxon>
        <taxon>Gammaproteobacteria</taxon>
        <taxon>Chromatiales</taxon>
        <taxon>Ectothiorhodospiraceae</taxon>
        <taxon>Thioalbus</taxon>
    </lineage>
</organism>
<dbReference type="CDD" id="cd06170">
    <property type="entry name" value="LuxR_C_like"/>
    <property type="match status" value="1"/>
</dbReference>